<evidence type="ECO:0000256" key="2">
    <source>
        <dbReference type="ARBA" id="ARBA00007883"/>
    </source>
</evidence>
<accession>A0A1Y2FSW3</accession>
<feature type="transmembrane region" description="Helical" evidence="8">
    <location>
        <begin position="219"/>
        <end position="238"/>
    </location>
</feature>
<evidence type="ECO:0000256" key="1">
    <source>
        <dbReference type="ARBA" id="ARBA00004141"/>
    </source>
</evidence>
<evidence type="ECO:0000256" key="7">
    <source>
        <dbReference type="SAM" id="MobiDB-lite"/>
    </source>
</evidence>
<gene>
    <name evidence="12" type="ORF">BCR37DRAFT_211542</name>
</gene>
<dbReference type="RefSeq" id="XP_040727458.1">
    <property type="nucleotide sequence ID" value="XM_040866424.1"/>
</dbReference>
<evidence type="ECO:0000256" key="3">
    <source>
        <dbReference type="ARBA" id="ARBA00022692"/>
    </source>
</evidence>
<dbReference type="Proteomes" id="UP000193685">
    <property type="component" value="Unassembled WGS sequence"/>
</dbReference>
<evidence type="ECO:0000313" key="13">
    <source>
        <dbReference type="Proteomes" id="UP000193685"/>
    </source>
</evidence>
<keyword evidence="6 8" id="KW-0472">Membrane</keyword>
<dbReference type="Pfam" id="PF06814">
    <property type="entry name" value="GOST_TM"/>
    <property type="match status" value="1"/>
</dbReference>
<dbReference type="OMA" id="TWGFYDF"/>
<feature type="transmembrane region" description="Helical" evidence="8">
    <location>
        <begin position="320"/>
        <end position="345"/>
    </location>
</feature>
<keyword evidence="3 8" id="KW-0812">Transmembrane</keyword>
<feature type="domain" description="PTM1-like N-terminal" evidence="11">
    <location>
        <begin position="34"/>
        <end position="172"/>
    </location>
</feature>
<comment type="similarity">
    <text evidence="2">Belongs to the LU7TM family.</text>
</comment>
<dbReference type="EMBL" id="MCFI01000003">
    <property type="protein sequence ID" value="ORY86276.1"/>
    <property type="molecule type" value="Genomic_DNA"/>
</dbReference>
<feature type="region of interest" description="Disordered" evidence="7">
    <location>
        <begin position="455"/>
        <end position="524"/>
    </location>
</feature>
<keyword evidence="13" id="KW-1185">Reference proteome</keyword>
<dbReference type="GO" id="GO:0016020">
    <property type="term" value="C:membrane"/>
    <property type="evidence" value="ECO:0007669"/>
    <property type="project" value="UniProtKB-SubCell"/>
</dbReference>
<reference evidence="12 13" key="1">
    <citation type="submission" date="2016-07" db="EMBL/GenBank/DDBJ databases">
        <title>Pervasive Adenine N6-methylation of Active Genes in Fungi.</title>
        <authorList>
            <consortium name="DOE Joint Genome Institute"/>
            <person name="Mondo S.J."/>
            <person name="Dannebaum R.O."/>
            <person name="Kuo R.C."/>
            <person name="Labutti K."/>
            <person name="Haridas S."/>
            <person name="Kuo A."/>
            <person name="Salamov A."/>
            <person name="Ahrendt S.R."/>
            <person name="Lipzen A."/>
            <person name="Sullivan W."/>
            <person name="Andreopoulos W.B."/>
            <person name="Clum A."/>
            <person name="Lindquist E."/>
            <person name="Daum C."/>
            <person name="Ramamoorthy G.K."/>
            <person name="Gryganskyi A."/>
            <person name="Culley D."/>
            <person name="Magnuson J.K."/>
            <person name="James T.Y."/>
            <person name="O'Malley M.A."/>
            <person name="Stajich J.E."/>
            <person name="Spatafora J.W."/>
            <person name="Visel A."/>
            <person name="Grigoriev I.V."/>
        </authorList>
    </citation>
    <scope>NUCLEOTIDE SEQUENCE [LARGE SCALE GENOMIC DNA]</scope>
    <source>
        <strain evidence="12 13">12-1054</strain>
    </source>
</reference>
<evidence type="ECO:0000256" key="4">
    <source>
        <dbReference type="ARBA" id="ARBA00022729"/>
    </source>
</evidence>
<dbReference type="GO" id="GO:0005829">
    <property type="term" value="C:cytosol"/>
    <property type="evidence" value="ECO:0007669"/>
    <property type="project" value="GOC"/>
</dbReference>
<comment type="caution">
    <text evidence="12">The sequence shown here is derived from an EMBL/GenBank/DDBJ whole genome shotgun (WGS) entry which is preliminary data.</text>
</comment>
<feature type="transmembrane region" description="Helical" evidence="8">
    <location>
        <begin position="253"/>
        <end position="282"/>
    </location>
</feature>
<keyword evidence="12" id="KW-0675">Receptor</keyword>
<dbReference type="OrthoDB" id="19932at2759"/>
<evidence type="ECO:0000256" key="9">
    <source>
        <dbReference type="SAM" id="SignalP"/>
    </source>
</evidence>
<feature type="transmembrane region" description="Helical" evidence="8">
    <location>
        <begin position="409"/>
        <end position="426"/>
    </location>
</feature>
<evidence type="ECO:0000259" key="11">
    <source>
        <dbReference type="Pfam" id="PF21902"/>
    </source>
</evidence>
<evidence type="ECO:0000313" key="12">
    <source>
        <dbReference type="EMBL" id="ORY86276.1"/>
    </source>
</evidence>
<protein>
    <submittedName>
        <fullName evidence="12">Lung seven transmembrane receptor-domain-containing protein</fullName>
    </submittedName>
</protein>
<evidence type="ECO:0000256" key="6">
    <source>
        <dbReference type="ARBA" id="ARBA00023136"/>
    </source>
</evidence>
<feature type="chain" id="PRO_5013073356" evidence="9">
    <location>
        <begin position="25"/>
        <end position="524"/>
    </location>
</feature>
<feature type="transmembrane region" description="Helical" evidence="8">
    <location>
        <begin position="294"/>
        <end position="314"/>
    </location>
</feature>
<dbReference type="InterPro" id="IPR053937">
    <property type="entry name" value="GOST_TM"/>
</dbReference>
<feature type="signal peptide" evidence="9">
    <location>
        <begin position="1"/>
        <end position="24"/>
    </location>
</feature>
<dbReference type="STRING" id="56484.A0A1Y2FSW3"/>
<feature type="transmembrane region" description="Helical" evidence="8">
    <location>
        <begin position="366"/>
        <end position="389"/>
    </location>
</feature>
<dbReference type="GO" id="GO:0042147">
    <property type="term" value="P:retrograde transport, endosome to Golgi"/>
    <property type="evidence" value="ECO:0007669"/>
    <property type="project" value="TreeGrafter"/>
</dbReference>
<proteinExistence type="inferred from homology"/>
<dbReference type="InterPro" id="IPR053938">
    <property type="entry name" value="PTM1-like_N"/>
</dbReference>
<feature type="transmembrane region" description="Helical" evidence="8">
    <location>
        <begin position="187"/>
        <end position="207"/>
    </location>
</feature>
<comment type="subcellular location">
    <subcellularLocation>
        <location evidence="1">Membrane</location>
        <topology evidence="1">Multi-pass membrane protein</topology>
    </subcellularLocation>
</comment>
<feature type="domain" description="GOST seven transmembrane" evidence="10">
    <location>
        <begin position="185"/>
        <end position="432"/>
    </location>
</feature>
<dbReference type="PANTHER" id="PTHR21229">
    <property type="entry name" value="LUNG SEVEN TRANSMEMBRANE RECEPTOR"/>
    <property type="match status" value="1"/>
</dbReference>
<dbReference type="GeneID" id="63783023"/>
<keyword evidence="5 8" id="KW-1133">Transmembrane helix</keyword>
<sequence>MLYRSCRARLFLAWLTLSLPVVHANEVRINERDSQQCSGMFSRASVGGDVNPFIELVLKKVNNSAPGDVSVVIYEYKDVDEIGVPLGPHTTQRKLICDEEAISHDWCVLEETGQFLIDTDARNNTQLSIMTLAINLTQPVPMRYDIKRTSYYCVSTLSLQNLAYEGIVEFRNSYGELPAAEYFNLPFYGALAIVYVVIGFLWAFQYVQHKKEILPVQNYITALIIFLSMEMIIIWGYYDFVNLRGYTLGSRVYMVIVALLTAFRNSFSFFMILIVSLGYSVVRPSLGQAMVRARILAVLHFAFGVIYSVMSMAVKAETASFWILLVILPLSATMTTFYLWTLSALQTTIKELMARRQSQKALMYKRLWGIIIWSVAVVVIFIMLNTITIANRSPDFVPTHWKNRFVLDGWLNTLYLTVFGTIVFLWRPTADNRRFAMSEEVRQEDYEMDVDVRSDDGEMDEEEDRPRQGLAVASSGLSKSAKLDRRHTGGASSGTGEDATLFAVGEDGFEEVSDADDHDEDSKT</sequence>
<dbReference type="AlphaFoldDB" id="A0A1Y2FSW3"/>
<evidence type="ECO:0000256" key="5">
    <source>
        <dbReference type="ARBA" id="ARBA00022989"/>
    </source>
</evidence>
<dbReference type="Pfam" id="PF21902">
    <property type="entry name" value="PTM1-like_N"/>
    <property type="match status" value="1"/>
</dbReference>
<dbReference type="GO" id="GO:0005794">
    <property type="term" value="C:Golgi apparatus"/>
    <property type="evidence" value="ECO:0007669"/>
    <property type="project" value="TreeGrafter"/>
</dbReference>
<keyword evidence="4 9" id="KW-0732">Signal</keyword>
<organism evidence="12 13">
    <name type="scientific">Protomyces lactucae-debilis</name>
    <dbReference type="NCBI Taxonomy" id="2754530"/>
    <lineage>
        <taxon>Eukaryota</taxon>
        <taxon>Fungi</taxon>
        <taxon>Dikarya</taxon>
        <taxon>Ascomycota</taxon>
        <taxon>Taphrinomycotina</taxon>
        <taxon>Taphrinomycetes</taxon>
        <taxon>Taphrinales</taxon>
        <taxon>Protomycetaceae</taxon>
        <taxon>Protomyces</taxon>
    </lineage>
</organism>
<dbReference type="InterPro" id="IPR009637">
    <property type="entry name" value="GPR107/GPR108-like"/>
</dbReference>
<dbReference type="PANTHER" id="PTHR21229:SF1">
    <property type="entry name" value="GH17801P"/>
    <property type="match status" value="1"/>
</dbReference>
<name>A0A1Y2FSW3_PROLT</name>
<feature type="compositionally biased region" description="Acidic residues" evidence="7">
    <location>
        <begin position="507"/>
        <end position="524"/>
    </location>
</feature>
<evidence type="ECO:0000259" key="10">
    <source>
        <dbReference type="Pfam" id="PF06814"/>
    </source>
</evidence>
<evidence type="ECO:0000256" key="8">
    <source>
        <dbReference type="SAM" id="Phobius"/>
    </source>
</evidence>